<name>A0AA39NJS9_ARMTA</name>
<evidence type="ECO:0000313" key="1">
    <source>
        <dbReference type="EMBL" id="KAK0466930.1"/>
    </source>
</evidence>
<organism evidence="1 2">
    <name type="scientific">Armillaria tabescens</name>
    <name type="common">Ringless honey mushroom</name>
    <name type="synonym">Agaricus tabescens</name>
    <dbReference type="NCBI Taxonomy" id="1929756"/>
    <lineage>
        <taxon>Eukaryota</taxon>
        <taxon>Fungi</taxon>
        <taxon>Dikarya</taxon>
        <taxon>Basidiomycota</taxon>
        <taxon>Agaricomycotina</taxon>
        <taxon>Agaricomycetes</taxon>
        <taxon>Agaricomycetidae</taxon>
        <taxon>Agaricales</taxon>
        <taxon>Marasmiineae</taxon>
        <taxon>Physalacriaceae</taxon>
        <taxon>Desarmillaria</taxon>
    </lineage>
</organism>
<proteinExistence type="predicted"/>
<evidence type="ECO:0000313" key="2">
    <source>
        <dbReference type="Proteomes" id="UP001175211"/>
    </source>
</evidence>
<sequence length="756" mass="87683">MSSNILPQRRERCPYCSCFFSIQGIGNHKRACKQKSDQQLLDSQFHNDLDQQTRACLILNSIDHVNLIDEKIVKEYHPSAILDPQILPLRDFLADSTSKQSSLFDSHPWHPFSSQLDFDLAEFILRTGMNHQAHSDFFSIIDRCGGNLAPHFVWDAIHLFWEDKNGIRTWFFNEPWSGNIFWEVQSSLPPNGKPLAYILYANKSRLSSFGTAKGYPVMARCANLPDQIRNGKNFGGGCVVGWLPIVEEEEDHKGKPSWINFKRVVWHKAFRKILGSLAQYSRSGYAFQPPNSDKVIILYPFILILSADYEEQLHAFQIGLFDHLLSRLIEHVDRFKGRDAKVKIDEVIKSFPRWRNLTHFTSIFSFDFADGKKYEHMSRQILFAAQAVLTKAADPAGYLLLKCIRSHLELDVYAAMDVHTEDTIKAGQSIMQVFGERMKDSDFQNPTHWDIPKMHTQQHLFSDIQGKGVTKNYNTKINESMHGPLKKAYQTRTNFKNVADQILQTDHWYNVAMQIRQKVDRWKKHTKYKSDLLNADDDLPEEKHFTIETHVSDSLLEKAYLHSPKKTSKDPSTFSELENAFSHDLAYDRLITTYQTLSVNYQSYINLKQNSDLLRCSPMFYNHPHYDGVIVNTTDGLYVAELIQLFECEFNEQKYPLALVHPYDAPVTDGHLRWKHQRDKDLGFYRVRARPRIHSAFVSIYSIVRGALLVKDADSDLNNGQDYFIVDIIDTDMFLRLKKIESQLRHKFRVSANRRS</sequence>
<keyword evidence="2" id="KW-1185">Reference proteome</keyword>
<comment type="caution">
    <text evidence="1">The sequence shown here is derived from an EMBL/GenBank/DDBJ whole genome shotgun (WGS) entry which is preliminary data.</text>
</comment>
<dbReference type="AlphaFoldDB" id="A0AA39NJS9"/>
<reference evidence="1" key="1">
    <citation type="submission" date="2023-06" db="EMBL/GenBank/DDBJ databases">
        <authorList>
            <consortium name="Lawrence Berkeley National Laboratory"/>
            <person name="Ahrendt S."/>
            <person name="Sahu N."/>
            <person name="Indic B."/>
            <person name="Wong-Bajracharya J."/>
            <person name="Merenyi Z."/>
            <person name="Ke H.-M."/>
            <person name="Monk M."/>
            <person name="Kocsube S."/>
            <person name="Drula E."/>
            <person name="Lipzen A."/>
            <person name="Balint B."/>
            <person name="Henrissat B."/>
            <person name="Andreopoulos B."/>
            <person name="Martin F.M."/>
            <person name="Harder C.B."/>
            <person name="Rigling D."/>
            <person name="Ford K.L."/>
            <person name="Foster G.D."/>
            <person name="Pangilinan J."/>
            <person name="Papanicolaou A."/>
            <person name="Barry K."/>
            <person name="LaButti K."/>
            <person name="Viragh M."/>
            <person name="Koriabine M."/>
            <person name="Yan M."/>
            <person name="Riley R."/>
            <person name="Champramary S."/>
            <person name="Plett K.L."/>
            <person name="Tsai I.J."/>
            <person name="Slot J."/>
            <person name="Sipos G."/>
            <person name="Plett J."/>
            <person name="Nagy L.G."/>
            <person name="Grigoriev I.V."/>
        </authorList>
    </citation>
    <scope>NUCLEOTIDE SEQUENCE</scope>
    <source>
        <strain evidence="1">CCBAS 213</strain>
    </source>
</reference>
<dbReference type="RefSeq" id="XP_060337522.1">
    <property type="nucleotide sequence ID" value="XM_060475203.1"/>
</dbReference>
<protein>
    <submittedName>
        <fullName evidence="1">Uncharacterized protein</fullName>
    </submittedName>
</protein>
<dbReference type="GeneID" id="85358751"/>
<dbReference type="InterPro" id="IPR041078">
    <property type="entry name" value="Plavaka"/>
</dbReference>
<dbReference type="Proteomes" id="UP001175211">
    <property type="component" value="Unassembled WGS sequence"/>
</dbReference>
<dbReference type="Pfam" id="PF18759">
    <property type="entry name" value="Plavaka"/>
    <property type="match status" value="1"/>
</dbReference>
<accession>A0AA39NJS9</accession>
<gene>
    <name evidence="1" type="ORF">EV420DRAFT_1617145</name>
</gene>
<dbReference type="EMBL" id="JAUEPS010000003">
    <property type="protein sequence ID" value="KAK0466930.1"/>
    <property type="molecule type" value="Genomic_DNA"/>
</dbReference>